<protein>
    <submittedName>
        <fullName evidence="1">Uncharacterized protein</fullName>
    </submittedName>
</protein>
<comment type="caution">
    <text evidence="1">The sequence shown here is derived from an EMBL/GenBank/DDBJ whole genome shotgun (WGS) entry which is preliminary data.</text>
</comment>
<organism evidence="1 2">
    <name type="scientific">Senna tora</name>
    <dbReference type="NCBI Taxonomy" id="362788"/>
    <lineage>
        <taxon>Eukaryota</taxon>
        <taxon>Viridiplantae</taxon>
        <taxon>Streptophyta</taxon>
        <taxon>Embryophyta</taxon>
        <taxon>Tracheophyta</taxon>
        <taxon>Spermatophyta</taxon>
        <taxon>Magnoliopsida</taxon>
        <taxon>eudicotyledons</taxon>
        <taxon>Gunneridae</taxon>
        <taxon>Pentapetalae</taxon>
        <taxon>rosids</taxon>
        <taxon>fabids</taxon>
        <taxon>Fabales</taxon>
        <taxon>Fabaceae</taxon>
        <taxon>Caesalpinioideae</taxon>
        <taxon>Cassia clade</taxon>
        <taxon>Senna</taxon>
    </lineage>
</organism>
<dbReference type="EMBL" id="JAAIUW010000012">
    <property type="protein sequence ID" value="KAF7807963.1"/>
    <property type="molecule type" value="Genomic_DNA"/>
</dbReference>
<dbReference type="AlphaFoldDB" id="A0A834W491"/>
<evidence type="ECO:0000313" key="2">
    <source>
        <dbReference type="Proteomes" id="UP000634136"/>
    </source>
</evidence>
<proteinExistence type="predicted"/>
<accession>A0A834W491</accession>
<keyword evidence="2" id="KW-1185">Reference proteome</keyword>
<name>A0A834W491_9FABA</name>
<reference evidence="1" key="1">
    <citation type="submission" date="2020-09" db="EMBL/GenBank/DDBJ databases">
        <title>Genome-Enabled Discovery of Anthraquinone Biosynthesis in Senna tora.</title>
        <authorList>
            <person name="Kang S.-H."/>
            <person name="Pandey R.P."/>
            <person name="Lee C.-M."/>
            <person name="Sim J.-S."/>
            <person name="Jeong J.-T."/>
            <person name="Choi B.-S."/>
            <person name="Jung M."/>
            <person name="Ginzburg D."/>
            <person name="Zhao K."/>
            <person name="Won S.Y."/>
            <person name="Oh T.-J."/>
            <person name="Yu Y."/>
            <person name="Kim N.-H."/>
            <person name="Lee O.R."/>
            <person name="Lee T.-H."/>
            <person name="Bashyal P."/>
            <person name="Kim T.-S."/>
            <person name="Lee W.-H."/>
            <person name="Kawkins C."/>
            <person name="Kim C.-K."/>
            <person name="Kim J.S."/>
            <person name="Ahn B.O."/>
            <person name="Rhee S.Y."/>
            <person name="Sohng J.K."/>
        </authorList>
    </citation>
    <scope>NUCLEOTIDE SEQUENCE</scope>
    <source>
        <tissue evidence="1">Leaf</tissue>
    </source>
</reference>
<sequence>MGHDPFGWGPRPLVHGCLDPRCMGAATHGAWRP</sequence>
<evidence type="ECO:0000313" key="1">
    <source>
        <dbReference type="EMBL" id="KAF7807963.1"/>
    </source>
</evidence>
<dbReference type="Proteomes" id="UP000634136">
    <property type="component" value="Unassembled WGS sequence"/>
</dbReference>
<gene>
    <name evidence="1" type="ORF">G2W53_040124</name>
</gene>